<dbReference type="SUPFAM" id="SSF48179">
    <property type="entry name" value="6-phosphogluconate dehydrogenase C-terminal domain-like"/>
    <property type="match status" value="1"/>
</dbReference>
<comment type="catalytic activity">
    <reaction evidence="4">
        <text>(R)-pantoate + NADP(+) = 2-dehydropantoate + NADPH + H(+)</text>
        <dbReference type="Rhea" id="RHEA:16233"/>
        <dbReference type="ChEBI" id="CHEBI:11561"/>
        <dbReference type="ChEBI" id="CHEBI:15378"/>
        <dbReference type="ChEBI" id="CHEBI:15980"/>
        <dbReference type="ChEBI" id="CHEBI:57783"/>
        <dbReference type="ChEBI" id="CHEBI:58349"/>
        <dbReference type="EC" id="1.1.1.169"/>
    </reaction>
</comment>
<name>A0A7W7H7U5_9ACTN</name>
<evidence type="ECO:0000256" key="1">
    <source>
        <dbReference type="ARBA" id="ARBA00007870"/>
    </source>
</evidence>
<evidence type="ECO:0000313" key="8">
    <source>
        <dbReference type="Proteomes" id="UP000546162"/>
    </source>
</evidence>
<organism evidence="7 8">
    <name type="scientific">Actinoplanes octamycinicus</name>
    <dbReference type="NCBI Taxonomy" id="135948"/>
    <lineage>
        <taxon>Bacteria</taxon>
        <taxon>Bacillati</taxon>
        <taxon>Actinomycetota</taxon>
        <taxon>Actinomycetes</taxon>
        <taxon>Micromonosporales</taxon>
        <taxon>Micromonosporaceae</taxon>
        <taxon>Actinoplanes</taxon>
    </lineage>
</organism>
<reference evidence="7 8" key="1">
    <citation type="submission" date="2020-08" db="EMBL/GenBank/DDBJ databases">
        <title>Sequencing the genomes of 1000 actinobacteria strains.</title>
        <authorList>
            <person name="Klenk H.-P."/>
        </authorList>
    </citation>
    <scope>NUCLEOTIDE SEQUENCE [LARGE SCALE GENOMIC DNA]</scope>
    <source>
        <strain evidence="7 8">DSM 45809</strain>
    </source>
</reference>
<dbReference type="InterPro" id="IPR003710">
    <property type="entry name" value="ApbA"/>
</dbReference>
<gene>
    <name evidence="7" type="ORF">BJY16_009092</name>
</gene>
<dbReference type="Pfam" id="PF08546">
    <property type="entry name" value="ApbA_C"/>
    <property type="match status" value="1"/>
</dbReference>
<dbReference type="PANTHER" id="PTHR21708">
    <property type="entry name" value="PROBABLE 2-DEHYDROPANTOATE 2-REDUCTASE"/>
    <property type="match status" value="1"/>
</dbReference>
<comment type="caution">
    <text evidence="7">The sequence shown here is derived from an EMBL/GenBank/DDBJ whole genome shotgun (WGS) entry which is preliminary data.</text>
</comment>
<accession>A0A7W7H7U5</accession>
<dbReference type="InterPro" id="IPR013328">
    <property type="entry name" value="6PGD_dom2"/>
</dbReference>
<dbReference type="Gene3D" id="1.10.1040.10">
    <property type="entry name" value="N-(1-d-carboxylethyl)-l-norvaline Dehydrogenase, domain 2"/>
    <property type="match status" value="1"/>
</dbReference>
<dbReference type="InterPro" id="IPR013752">
    <property type="entry name" value="KPA_reductase"/>
</dbReference>
<dbReference type="GO" id="GO:0008677">
    <property type="term" value="F:2-dehydropantoate 2-reductase activity"/>
    <property type="evidence" value="ECO:0007669"/>
    <property type="project" value="UniProtKB-EC"/>
</dbReference>
<evidence type="ECO:0000256" key="4">
    <source>
        <dbReference type="RuleBase" id="RU362068"/>
    </source>
</evidence>
<evidence type="ECO:0000256" key="2">
    <source>
        <dbReference type="ARBA" id="ARBA00022857"/>
    </source>
</evidence>
<dbReference type="FunFam" id="1.10.1040.10:FF:000017">
    <property type="entry name" value="2-dehydropantoate 2-reductase"/>
    <property type="match status" value="1"/>
</dbReference>
<dbReference type="InterPro" id="IPR013332">
    <property type="entry name" value="KPR_N"/>
</dbReference>
<proteinExistence type="inferred from homology"/>
<sequence>MRILVAGAGATGGYFGGRLAQAGRDVTFLVRPGRQARLAERGLRITSPTGETRLTPRTVTTVDGPYDLVLIAVKSYALDAVIAALGPAVGDRTVVIPLLNGMRHVDTLTGAFGPGHVWGGLCMIHGTLDDHGDVVQMSALHRLVFGPFGEGPDDRLDKVTAALGDAGFDSRASRHIRAEMWEKWVLLATIGGATTLQRGSIGAINAAPGGPEFNRALTAETVAVATAAGFPPRPQALTMLRDTMASTEPTTSSMYRDLIAGHPVEADAIVGDLVAEAGRHDVPVPLLSAAWTALSIYQATREAD</sequence>
<dbReference type="FunFam" id="3.40.50.720:FF:000307">
    <property type="entry name" value="2-dehydropantoate 2-reductase"/>
    <property type="match status" value="1"/>
</dbReference>
<dbReference type="SUPFAM" id="SSF51735">
    <property type="entry name" value="NAD(P)-binding Rossmann-fold domains"/>
    <property type="match status" value="1"/>
</dbReference>
<comment type="similarity">
    <text evidence="1 4">Belongs to the ketopantoate reductase family.</text>
</comment>
<dbReference type="EC" id="1.1.1.169" evidence="4"/>
<dbReference type="InterPro" id="IPR036291">
    <property type="entry name" value="NAD(P)-bd_dom_sf"/>
</dbReference>
<comment type="function">
    <text evidence="4">Catalyzes the NADPH-dependent reduction of ketopantoate into pantoic acid.</text>
</comment>
<dbReference type="InterPro" id="IPR051402">
    <property type="entry name" value="KPR-Related"/>
</dbReference>
<dbReference type="InterPro" id="IPR008927">
    <property type="entry name" value="6-PGluconate_DH-like_C_sf"/>
</dbReference>
<evidence type="ECO:0000256" key="3">
    <source>
        <dbReference type="ARBA" id="ARBA00023002"/>
    </source>
</evidence>
<dbReference type="GO" id="GO:0015940">
    <property type="term" value="P:pantothenate biosynthetic process"/>
    <property type="evidence" value="ECO:0007669"/>
    <property type="project" value="UniProtKB-UniPathway"/>
</dbReference>
<dbReference type="Gene3D" id="3.40.50.720">
    <property type="entry name" value="NAD(P)-binding Rossmann-like Domain"/>
    <property type="match status" value="1"/>
</dbReference>
<dbReference type="GO" id="GO:0005737">
    <property type="term" value="C:cytoplasm"/>
    <property type="evidence" value="ECO:0007669"/>
    <property type="project" value="TreeGrafter"/>
</dbReference>
<protein>
    <recommendedName>
        <fullName evidence="4">2-dehydropantoate 2-reductase</fullName>
        <ecNumber evidence="4">1.1.1.169</ecNumber>
    </recommendedName>
    <alternativeName>
        <fullName evidence="4">Ketopantoate reductase</fullName>
    </alternativeName>
</protein>
<feature type="domain" description="Ketopantoate reductase N-terminal" evidence="5">
    <location>
        <begin position="3"/>
        <end position="148"/>
    </location>
</feature>
<evidence type="ECO:0000259" key="5">
    <source>
        <dbReference type="Pfam" id="PF02558"/>
    </source>
</evidence>
<dbReference type="Pfam" id="PF02558">
    <property type="entry name" value="ApbA"/>
    <property type="match status" value="1"/>
</dbReference>
<evidence type="ECO:0000259" key="6">
    <source>
        <dbReference type="Pfam" id="PF08546"/>
    </source>
</evidence>
<dbReference type="Proteomes" id="UP000546162">
    <property type="component" value="Unassembled WGS sequence"/>
</dbReference>
<dbReference type="AlphaFoldDB" id="A0A7W7H7U5"/>
<dbReference type="UniPathway" id="UPA00028">
    <property type="reaction ID" value="UER00004"/>
</dbReference>
<keyword evidence="8" id="KW-1185">Reference proteome</keyword>
<feature type="domain" description="Ketopantoate reductase C-terminal" evidence="6">
    <location>
        <begin position="176"/>
        <end position="296"/>
    </location>
</feature>
<keyword evidence="2 4" id="KW-0521">NADP</keyword>
<comment type="pathway">
    <text evidence="4">Cofactor biosynthesis; (R)-pantothenate biosynthesis; (R)-pantoate from 3-methyl-2-oxobutanoate: step 2/2.</text>
</comment>
<dbReference type="EMBL" id="JACHNB010000001">
    <property type="protein sequence ID" value="MBB4745633.1"/>
    <property type="molecule type" value="Genomic_DNA"/>
</dbReference>
<evidence type="ECO:0000313" key="7">
    <source>
        <dbReference type="EMBL" id="MBB4745633.1"/>
    </source>
</evidence>
<keyword evidence="4" id="KW-0566">Pantothenate biosynthesis</keyword>
<dbReference type="RefSeq" id="WP_185045938.1">
    <property type="nucleotide sequence ID" value="NZ_BAABFG010000005.1"/>
</dbReference>
<dbReference type="NCBIfam" id="TIGR00745">
    <property type="entry name" value="apbA_panE"/>
    <property type="match status" value="1"/>
</dbReference>
<dbReference type="PANTHER" id="PTHR21708:SF26">
    <property type="entry name" value="2-DEHYDROPANTOATE 2-REDUCTASE"/>
    <property type="match status" value="1"/>
</dbReference>
<keyword evidence="3 4" id="KW-0560">Oxidoreductase</keyword>